<keyword evidence="2" id="KW-0472">Membrane</keyword>
<dbReference type="Proteomes" id="UP000221653">
    <property type="component" value="Unassembled WGS sequence"/>
</dbReference>
<keyword evidence="2" id="KW-1133">Transmembrane helix</keyword>
<keyword evidence="4" id="KW-1185">Reference proteome</keyword>
<keyword evidence="2" id="KW-0812">Transmembrane</keyword>
<feature type="transmembrane region" description="Helical" evidence="2">
    <location>
        <begin position="132"/>
        <end position="151"/>
    </location>
</feature>
<gene>
    <name evidence="3" type="ORF">ATK06_0093</name>
</gene>
<feature type="region of interest" description="Disordered" evidence="1">
    <location>
        <begin position="189"/>
        <end position="214"/>
    </location>
</feature>
<accession>A0A2A9DJX5</accession>
<dbReference type="EMBL" id="PDJF01000001">
    <property type="protein sequence ID" value="PFG27047.1"/>
    <property type="molecule type" value="Genomic_DNA"/>
</dbReference>
<organism evidence="3 4">
    <name type="scientific">Corynebacterium renale</name>
    <dbReference type="NCBI Taxonomy" id="1724"/>
    <lineage>
        <taxon>Bacteria</taxon>
        <taxon>Bacillati</taxon>
        <taxon>Actinomycetota</taxon>
        <taxon>Actinomycetes</taxon>
        <taxon>Mycobacteriales</taxon>
        <taxon>Corynebacteriaceae</taxon>
        <taxon>Corynebacterium</taxon>
    </lineage>
</organism>
<reference evidence="3 4" key="1">
    <citation type="submission" date="2017-10" db="EMBL/GenBank/DDBJ databases">
        <title>Sequencing the genomes of 1000 actinobacteria strains.</title>
        <authorList>
            <person name="Klenk H.-P."/>
        </authorList>
    </citation>
    <scope>NUCLEOTIDE SEQUENCE [LARGE SCALE GENOMIC DNA]</scope>
    <source>
        <strain evidence="3 4">DSM 20688</strain>
    </source>
</reference>
<evidence type="ECO:0000313" key="4">
    <source>
        <dbReference type="Proteomes" id="UP000221653"/>
    </source>
</evidence>
<feature type="transmembrane region" description="Helical" evidence="2">
    <location>
        <begin position="99"/>
        <end position="120"/>
    </location>
</feature>
<dbReference type="STRING" id="1724.GCA_001044175_00191"/>
<feature type="transmembrane region" description="Helical" evidence="2">
    <location>
        <begin position="157"/>
        <end position="182"/>
    </location>
</feature>
<dbReference type="RefSeq" id="WP_048381355.1">
    <property type="nucleotide sequence ID" value="NZ_LDYE01000011.1"/>
</dbReference>
<protein>
    <submittedName>
        <fullName evidence="3">Uncharacterized protein</fullName>
    </submittedName>
</protein>
<feature type="transmembrane region" description="Helical" evidence="2">
    <location>
        <begin position="58"/>
        <end position="87"/>
    </location>
</feature>
<evidence type="ECO:0000256" key="2">
    <source>
        <dbReference type="SAM" id="Phobius"/>
    </source>
</evidence>
<dbReference type="AlphaFoldDB" id="A0A2A9DJX5"/>
<evidence type="ECO:0000256" key="1">
    <source>
        <dbReference type="SAM" id="MobiDB-lite"/>
    </source>
</evidence>
<feature type="transmembrane region" description="Helical" evidence="2">
    <location>
        <begin position="6"/>
        <end position="28"/>
    </location>
</feature>
<comment type="caution">
    <text evidence="3">The sequence shown here is derived from an EMBL/GenBank/DDBJ whole genome shotgun (WGS) entry which is preliminary data.</text>
</comment>
<sequence length="214" mass="22675">MNLYFFILHGVLILLPVLVTVFVSWIAYRSERKSWEAKAELLAAHGYTSPQPPQRPRAVAVGVVAWVAGAVSWVGALLGGLVTLLIPVSDPPPLWYGEVSLYSGVALMVIVLLVAAFYLLRWTKWTYGPACMIAGMLTSGAATVFLLFGALQPYADGLYLVGWLFLIVGMAVVANLVCLIAVAAKGSARRAPGGYPQPGPDSAEGGSAPEGRGM</sequence>
<proteinExistence type="predicted"/>
<evidence type="ECO:0000313" key="3">
    <source>
        <dbReference type="EMBL" id="PFG27047.1"/>
    </source>
</evidence>
<name>A0A2A9DJX5_9CORY</name>